<keyword evidence="2" id="KW-1185">Reference proteome</keyword>
<evidence type="ECO:0000313" key="2">
    <source>
        <dbReference type="Proteomes" id="UP000007490"/>
    </source>
</evidence>
<proteinExistence type="predicted"/>
<dbReference type="EMBL" id="CP002551">
    <property type="protein sequence ID" value="ADZ09289.1"/>
    <property type="molecule type" value="Genomic_DNA"/>
</dbReference>
<reference evidence="2" key="1">
    <citation type="submission" date="2011-02" db="EMBL/GenBank/DDBJ databases">
        <title>Complete sequence of Methanobacterium sp. AL-21.</title>
        <authorList>
            <consortium name="US DOE Joint Genome Institute"/>
            <person name="Lucas S."/>
            <person name="Copeland A."/>
            <person name="Lapidus A."/>
            <person name="Cheng J.-F."/>
            <person name="Goodwin L."/>
            <person name="Pitluck S."/>
            <person name="Chertkov O."/>
            <person name="Detter J.C."/>
            <person name="Han C."/>
            <person name="Tapia R."/>
            <person name="Land M."/>
            <person name="Hauser L."/>
            <person name="Kyrpides N."/>
            <person name="Ivanova N."/>
            <person name="Mikhailova N."/>
            <person name="Pagani I."/>
            <person name="Cadillo-Quiroz H."/>
            <person name="Imachi H."/>
            <person name="Zinder S."/>
            <person name="Liu W."/>
            <person name="Woyke T."/>
        </authorList>
    </citation>
    <scope>NUCLEOTIDE SEQUENCE [LARGE SCALE GENOMIC DNA]</scope>
    <source>
        <strain evidence="2">AL-21</strain>
    </source>
</reference>
<dbReference type="HOGENOM" id="CLU_2433882_0_0_2"/>
<dbReference type="RefSeq" id="WP_013644640.1">
    <property type="nucleotide sequence ID" value="NC_015216.1"/>
</dbReference>
<dbReference type="Proteomes" id="UP000007490">
    <property type="component" value="Chromosome"/>
</dbReference>
<organism evidence="1 2">
    <name type="scientific">Methanobacterium lacus (strain AL-21)</name>
    <dbReference type="NCBI Taxonomy" id="877455"/>
    <lineage>
        <taxon>Archaea</taxon>
        <taxon>Methanobacteriati</taxon>
        <taxon>Methanobacteriota</taxon>
        <taxon>Methanomada group</taxon>
        <taxon>Methanobacteria</taxon>
        <taxon>Methanobacteriales</taxon>
        <taxon>Methanobacteriaceae</taxon>
        <taxon>Methanobacterium</taxon>
    </lineage>
</organism>
<name>F0TCL2_METLA</name>
<gene>
    <name evidence="1" type="ordered locus">Metbo_1042</name>
</gene>
<reference evidence="1 2" key="2">
    <citation type="journal article" date="2014" name="Int. J. Syst. Evol. Microbiol.">
        <title>Methanobacterium paludis sp. nov. and a novel strain of Methanobacterium lacus isolated from northern peatlands.</title>
        <authorList>
            <person name="Cadillo-Quiroz H."/>
            <person name="Brauer S.L."/>
            <person name="Goodson N."/>
            <person name="Yavitt J.B."/>
            <person name="Zinder S.H."/>
        </authorList>
    </citation>
    <scope>NUCLEOTIDE SEQUENCE [LARGE SCALE GENOMIC DNA]</scope>
    <source>
        <strain evidence="1 2">AL-21</strain>
    </source>
</reference>
<accession>F0TCL2</accession>
<dbReference type="KEGG" id="mel:Metbo_1042"/>
<dbReference type="GeneID" id="10277491"/>
<sequence length="90" mass="10418">MEPEPISGIVKGCKVICQPKELKEYEEGVKVVVVSEKLFSKLMSSLSEMEEDLMRLNDLHLDDTIKNIEKVRLKIENNLKELSYSEYLDD</sequence>
<protein>
    <submittedName>
        <fullName evidence="1">Uncharacterized protein</fullName>
    </submittedName>
</protein>
<evidence type="ECO:0000313" key="1">
    <source>
        <dbReference type="EMBL" id="ADZ09289.1"/>
    </source>
</evidence>
<dbReference type="AlphaFoldDB" id="F0TCL2"/>